<reference evidence="1 2" key="4">
    <citation type="journal article" date="2011" name="BMC Genomics">
        <title>RNA-Seq improves annotation of protein-coding genes in the cucumber genome.</title>
        <authorList>
            <person name="Li Z."/>
            <person name="Zhang Z."/>
            <person name="Yan P."/>
            <person name="Huang S."/>
            <person name="Fei Z."/>
            <person name="Lin K."/>
        </authorList>
    </citation>
    <scope>NUCLEOTIDE SEQUENCE [LARGE SCALE GENOMIC DNA]</scope>
    <source>
        <strain evidence="2">cv. 9930</strain>
    </source>
</reference>
<dbReference type="AlphaFoldDB" id="A0A0A0KEQ5"/>
<dbReference type="Proteomes" id="UP000029981">
    <property type="component" value="Chromosome 6"/>
</dbReference>
<reference evidence="1 2" key="1">
    <citation type="journal article" date="2009" name="Nat. Genet.">
        <title>The genome of the cucumber, Cucumis sativus L.</title>
        <authorList>
            <person name="Huang S."/>
            <person name="Li R."/>
            <person name="Zhang Z."/>
            <person name="Li L."/>
            <person name="Gu X."/>
            <person name="Fan W."/>
            <person name="Lucas W.J."/>
            <person name="Wang X."/>
            <person name="Xie B."/>
            <person name="Ni P."/>
            <person name="Ren Y."/>
            <person name="Zhu H."/>
            <person name="Li J."/>
            <person name="Lin K."/>
            <person name="Jin W."/>
            <person name="Fei Z."/>
            <person name="Li G."/>
            <person name="Staub J."/>
            <person name="Kilian A."/>
            <person name="van der Vossen E.A."/>
            <person name="Wu Y."/>
            <person name="Guo J."/>
            <person name="He J."/>
            <person name="Jia Z."/>
            <person name="Ren Y."/>
            <person name="Tian G."/>
            <person name="Lu Y."/>
            <person name="Ruan J."/>
            <person name="Qian W."/>
            <person name="Wang M."/>
            <person name="Huang Q."/>
            <person name="Li B."/>
            <person name="Xuan Z."/>
            <person name="Cao J."/>
            <person name="Asan"/>
            <person name="Wu Z."/>
            <person name="Zhang J."/>
            <person name="Cai Q."/>
            <person name="Bai Y."/>
            <person name="Zhao B."/>
            <person name="Han Y."/>
            <person name="Li Y."/>
            <person name="Li X."/>
            <person name="Wang S."/>
            <person name="Shi Q."/>
            <person name="Liu S."/>
            <person name="Cho W.K."/>
            <person name="Kim J.Y."/>
            <person name="Xu Y."/>
            <person name="Heller-Uszynska K."/>
            <person name="Miao H."/>
            <person name="Cheng Z."/>
            <person name="Zhang S."/>
            <person name="Wu J."/>
            <person name="Yang Y."/>
            <person name="Kang H."/>
            <person name="Li M."/>
            <person name="Liang H."/>
            <person name="Ren X."/>
            <person name="Shi Z."/>
            <person name="Wen M."/>
            <person name="Jian M."/>
            <person name="Yang H."/>
            <person name="Zhang G."/>
            <person name="Yang Z."/>
            <person name="Chen R."/>
            <person name="Liu S."/>
            <person name="Li J."/>
            <person name="Ma L."/>
            <person name="Liu H."/>
            <person name="Zhou Y."/>
            <person name="Zhao J."/>
            <person name="Fang X."/>
            <person name="Li G."/>
            <person name="Fang L."/>
            <person name="Li Y."/>
            <person name="Liu D."/>
            <person name="Zheng H."/>
            <person name="Zhang Y."/>
            <person name="Qin N."/>
            <person name="Li Z."/>
            <person name="Yang G."/>
            <person name="Yang S."/>
            <person name="Bolund L."/>
            <person name="Kristiansen K."/>
            <person name="Zheng H."/>
            <person name="Li S."/>
            <person name="Zhang X."/>
            <person name="Yang H."/>
            <person name="Wang J."/>
            <person name="Sun R."/>
            <person name="Zhang B."/>
            <person name="Jiang S."/>
            <person name="Wang J."/>
            <person name="Du Y."/>
            <person name="Li S."/>
        </authorList>
    </citation>
    <scope>NUCLEOTIDE SEQUENCE [LARGE SCALE GENOMIC DNA]</scope>
    <source>
        <strain evidence="2">cv. 9930</strain>
    </source>
</reference>
<keyword evidence="2" id="KW-1185">Reference proteome</keyword>
<reference evidence="1 2" key="3">
    <citation type="journal article" date="2010" name="BMC Genomics">
        <title>Transcriptome sequencing and comparative analysis of cucumber flowers with different sex types.</title>
        <authorList>
            <person name="Guo S."/>
            <person name="Zheng Y."/>
            <person name="Joung J.G."/>
            <person name="Liu S."/>
            <person name="Zhang Z."/>
            <person name="Crasta O.R."/>
            <person name="Sobral B.W."/>
            <person name="Xu Y."/>
            <person name="Huang S."/>
            <person name="Fei Z."/>
        </authorList>
    </citation>
    <scope>NUCLEOTIDE SEQUENCE [LARGE SCALE GENOMIC DNA]</scope>
    <source>
        <strain evidence="2">cv. 9930</strain>
    </source>
</reference>
<gene>
    <name evidence="1" type="ORF">Csa_6G148340</name>
</gene>
<reference evidence="1 2" key="2">
    <citation type="journal article" date="2009" name="PLoS ONE">
        <title>An integrated genetic and cytogenetic map of the cucumber genome.</title>
        <authorList>
            <person name="Ren Y."/>
            <person name="Zhang Z."/>
            <person name="Liu J."/>
            <person name="Staub J.E."/>
            <person name="Han Y."/>
            <person name="Cheng Z."/>
            <person name="Li X."/>
            <person name="Lu J."/>
            <person name="Miao H."/>
            <person name="Kang H."/>
            <person name="Xie B."/>
            <person name="Gu X."/>
            <person name="Wang X."/>
            <person name="Du Y."/>
            <person name="Jin W."/>
            <person name="Huang S."/>
        </authorList>
    </citation>
    <scope>NUCLEOTIDE SEQUENCE [LARGE SCALE GENOMIC DNA]</scope>
    <source>
        <strain evidence="2">cv. 9930</strain>
    </source>
</reference>
<proteinExistence type="predicted"/>
<sequence>MELETESKNTIPVLINVVEVLLRVLNLTHLSLSGIRLAEYNEADSMVLIAKMKQRTNSELKPQRGLQNPMKGHIIYINTLNLK</sequence>
<evidence type="ECO:0000313" key="1">
    <source>
        <dbReference type="EMBL" id="KGN46892.1"/>
    </source>
</evidence>
<protein>
    <submittedName>
        <fullName evidence="1">Uncharacterized protein</fullName>
    </submittedName>
</protein>
<evidence type="ECO:0000313" key="2">
    <source>
        <dbReference type="Proteomes" id="UP000029981"/>
    </source>
</evidence>
<dbReference type="EMBL" id="CM002927">
    <property type="protein sequence ID" value="KGN46892.1"/>
    <property type="molecule type" value="Genomic_DNA"/>
</dbReference>
<name>A0A0A0KEQ5_CUCSA</name>
<accession>A0A0A0KEQ5</accession>
<dbReference type="Gramene" id="KGN46892">
    <property type="protein sequence ID" value="KGN46892"/>
    <property type="gene ID" value="Csa_6G148340"/>
</dbReference>
<organism evidence="1 2">
    <name type="scientific">Cucumis sativus</name>
    <name type="common">Cucumber</name>
    <dbReference type="NCBI Taxonomy" id="3659"/>
    <lineage>
        <taxon>Eukaryota</taxon>
        <taxon>Viridiplantae</taxon>
        <taxon>Streptophyta</taxon>
        <taxon>Embryophyta</taxon>
        <taxon>Tracheophyta</taxon>
        <taxon>Spermatophyta</taxon>
        <taxon>Magnoliopsida</taxon>
        <taxon>eudicotyledons</taxon>
        <taxon>Gunneridae</taxon>
        <taxon>Pentapetalae</taxon>
        <taxon>rosids</taxon>
        <taxon>fabids</taxon>
        <taxon>Cucurbitales</taxon>
        <taxon>Cucurbitaceae</taxon>
        <taxon>Benincaseae</taxon>
        <taxon>Cucumis</taxon>
    </lineage>
</organism>